<feature type="non-terminal residue" evidence="2">
    <location>
        <position position="76"/>
    </location>
</feature>
<name>X0UV47_9ZZZZ</name>
<dbReference type="InterPro" id="IPR013783">
    <property type="entry name" value="Ig-like_fold"/>
</dbReference>
<dbReference type="EMBL" id="BARS01014330">
    <property type="protein sequence ID" value="GAF92330.1"/>
    <property type="molecule type" value="Genomic_DNA"/>
</dbReference>
<dbReference type="CDD" id="cd00063">
    <property type="entry name" value="FN3"/>
    <property type="match status" value="1"/>
</dbReference>
<organism evidence="2">
    <name type="scientific">marine sediment metagenome</name>
    <dbReference type="NCBI Taxonomy" id="412755"/>
    <lineage>
        <taxon>unclassified sequences</taxon>
        <taxon>metagenomes</taxon>
        <taxon>ecological metagenomes</taxon>
    </lineage>
</organism>
<gene>
    <name evidence="2" type="ORF">S01H1_24244</name>
</gene>
<sequence>PVGLEAAGASYCVRLRWQPSPGKQVAWNVYRGKVGSEKLERITPAPVRRTAYSDAGAEPGVPYTYVVRAVSRRGVE</sequence>
<dbReference type="InterPro" id="IPR036116">
    <property type="entry name" value="FN3_sf"/>
</dbReference>
<protein>
    <recommendedName>
        <fullName evidence="1">Fibronectin type-III domain-containing protein</fullName>
    </recommendedName>
</protein>
<dbReference type="InterPro" id="IPR003961">
    <property type="entry name" value="FN3_dom"/>
</dbReference>
<dbReference type="PROSITE" id="PS50853">
    <property type="entry name" value="FN3"/>
    <property type="match status" value="1"/>
</dbReference>
<feature type="domain" description="Fibronectin type-III" evidence="1">
    <location>
        <begin position="1"/>
        <end position="76"/>
    </location>
</feature>
<comment type="caution">
    <text evidence="2">The sequence shown here is derived from an EMBL/GenBank/DDBJ whole genome shotgun (WGS) entry which is preliminary data.</text>
</comment>
<dbReference type="SUPFAM" id="SSF49265">
    <property type="entry name" value="Fibronectin type III"/>
    <property type="match status" value="1"/>
</dbReference>
<evidence type="ECO:0000313" key="2">
    <source>
        <dbReference type="EMBL" id="GAF92330.1"/>
    </source>
</evidence>
<reference evidence="2" key="1">
    <citation type="journal article" date="2014" name="Front. Microbiol.">
        <title>High frequency of phylogenetically diverse reductive dehalogenase-homologous genes in deep subseafloor sedimentary metagenomes.</title>
        <authorList>
            <person name="Kawai M."/>
            <person name="Futagami T."/>
            <person name="Toyoda A."/>
            <person name="Takaki Y."/>
            <person name="Nishi S."/>
            <person name="Hori S."/>
            <person name="Arai W."/>
            <person name="Tsubouchi T."/>
            <person name="Morono Y."/>
            <person name="Uchiyama I."/>
            <person name="Ito T."/>
            <person name="Fujiyama A."/>
            <person name="Inagaki F."/>
            <person name="Takami H."/>
        </authorList>
    </citation>
    <scope>NUCLEOTIDE SEQUENCE</scope>
    <source>
        <strain evidence="2">Expedition CK06-06</strain>
    </source>
</reference>
<dbReference type="AlphaFoldDB" id="X0UV47"/>
<evidence type="ECO:0000259" key="1">
    <source>
        <dbReference type="PROSITE" id="PS50853"/>
    </source>
</evidence>
<proteinExistence type="predicted"/>
<dbReference type="Gene3D" id="2.60.40.10">
    <property type="entry name" value="Immunoglobulins"/>
    <property type="match status" value="1"/>
</dbReference>
<feature type="non-terminal residue" evidence="2">
    <location>
        <position position="1"/>
    </location>
</feature>
<accession>X0UV47</accession>